<dbReference type="SUPFAM" id="SSF56281">
    <property type="entry name" value="Metallo-hydrolase/oxidoreductase"/>
    <property type="match status" value="1"/>
</dbReference>
<reference evidence="3" key="1">
    <citation type="journal article" date="2019" name="Int. J. Syst. Evol. Microbiol.">
        <title>The Global Catalogue of Microorganisms (GCM) 10K type strain sequencing project: providing services to taxonomists for standard genome sequencing and annotation.</title>
        <authorList>
            <consortium name="The Broad Institute Genomics Platform"/>
            <consortium name="The Broad Institute Genome Sequencing Center for Infectious Disease"/>
            <person name="Wu L."/>
            <person name="Ma J."/>
        </authorList>
    </citation>
    <scope>NUCLEOTIDE SEQUENCE [LARGE SCALE GENOMIC DNA]</scope>
    <source>
        <strain evidence="3">CCUG 56401</strain>
    </source>
</reference>
<gene>
    <name evidence="2" type="ORF">ACFQ16_10100</name>
</gene>
<dbReference type="Gene3D" id="3.60.15.10">
    <property type="entry name" value="Ribonuclease Z/Hydroxyacylglutathione hydrolase-like"/>
    <property type="match status" value="1"/>
</dbReference>
<organism evidence="2 3">
    <name type="scientific">Saccharopolyspora rosea</name>
    <dbReference type="NCBI Taxonomy" id="524884"/>
    <lineage>
        <taxon>Bacteria</taxon>
        <taxon>Bacillati</taxon>
        <taxon>Actinomycetota</taxon>
        <taxon>Actinomycetes</taxon>
        <taxon>Pseudonocardiales</taxon>
        <taxon>Pseudonocardiaceae</taxon>
        <taxon>Saccharopolyspora</taxon>
    </lineage>
</organism>
<name>A0ABW3FQU4_9PSEU</name>
<comment type="caution">
    <text evidence="2">The sequence shown here is derived from an EMBL/GenBank/DDBJ whole genome shotgun (WGS) entry which is preliminary data.</text>
</comment>
<accession>A0ABW3FQU4</accession>
<evidence type="ECO:0000313" key="2">
    <source>
        <dbReference type="EMBL" id="MFD0920092.1"/>
    </source>
</evidence>
<evidence type="ECO:0008006" key="4">
    <source>
        <dbReference type="Google" id="ProtNLM"/>
    </source>
</evidence>
<sequence length="66" mass="6628">MLGKGELAGIAPGAGPVLAGQDERTTTAADGDEIADGVRAWSLPGHTAGHTAWILDTGDGRDGEDE</sequence>
<dbReference type="Proteomes" id="UP001597018">
    <property type="component" value="Unassembled WGS sequence"/>
</dbReference>
<feature type="region of interest" description="Disordered" evidence="1">
    <location>
        <begin position="1"/>
        <end position="22"/>
    </location>
</feature>
<dbReference type="EMBL" id="JBHTIW010000005">
    <property type="protein sequence ID" value="MFD0920092.1"/>
    <property type="molecule type" value="Genomic_DNA"/>
</dbReference>
<evidence type="ECO:0000256" key="1">
    <source>
        <dbReference type="SAM" id="MobiDB-lite"/>
    </source>
</evidence>
<evidence type="ECO:0000313" key="3">
    <source>
        <dbReference type="Proteomes" id="UP001597018"/>
    </source>
</evidence>
<keyword evidence="3" id="KW-1185">Reference proteome</keyword>
<proteinExistence type="predicted"/>
<dbReference type="InterPro" id="IPR036866">
    <property type="entry name" value="RibonucZ/Hydroxyglut_hydro"/>
</dbReference>
<protein>
    <recommendedName>
        <fullName evidence="4">Metallo-beta-lactamase superfamily protein</fullName>
    </recommendedName>
</protein>
<dbReference type="RefSeq" id="WP_263247417.1">
    <property type="nucleotide sequence ID" value="NZ_BAABLT010000020.1"/>
</dbReference>